<keyword evidence="3" id="KW-1133">Transmembrane helix</keyword>
<dbReference type="GeneID" id="82189579"/>
<feature type="region of interest" description="Disordered" evidence="2">
    <location>
        <begin position="109"/>
        <end position="135"/>
    </location>
</feature>
<dbReference type="GO" id="GO:0003723">
    <property type="term" value="F:RNA binding"/>
    <property type="evidence" value="ECO:0007669"/>
    <property type="project" value="UniProtKB-KW"/>
</dbReference>
<dbReference type="Proteomes" id="UP000308978">
    <property type="component" value="Unassembled WGS sequence"/>
</dbReference>
<proteinExistence type="predicted"/>
<feature type="compositionally biased region" description="Basic residues" evidence="2">
    <location>
        <begin position="18"/>
        <end position="29"/>
    </location>
</feature>
<evidence type="ECO:0000256" key="2">
    <source>
        <dbReference type="SAM" id="MobiDB-lite"/>
    </source>
</evidence>
<reference evidence="5 6" key="1">
    <citation type="submission" date="2019-04" db="EMBL/GenBank/DDBJ databases">
        <title>Microbes associate with the intestines of laboratory mice.</title>
        <authorList>
            <person name="Navarre W."/>
            <person name="Wong E."/>
            <person name="Huang K.C."/>
            <person name="Tropini C."/>
            <person name="Ng K."/>
            <person name="Yu B."/>
        </authorList>
    </citation>
    <scope>NUCLEOTIDE SEQUENCE [LARGE SCALE GENOMIC DNA]</scope>
    <source>
        <strain evidence="5 6">NM80_B27</strain>
    </source>
</reference>
<dbReference type="PROSITE" id="PS51677">
    <property type="entry name" value="NODB"/>
    <property type="match status" value="1"/>
</dbReference>
<dbReference type="GO" id="GO:0016810">
    <property type="term" value="F:hydrolase activity, acting on carbon-nitrogen (but not peptide) bonds"/>
    <property type="evidence" value="ECO:0007669"/>
    <property type="project" value="InterPro"/>
</dbReference>
<dbReference type="RefSeq" id="WP_016308358.1">
    <property type="nucleotide sequence ID" value="NZ_SSTJ01000015.1"/>
</dbReference>
<feature type="region of interest" description="Disordered" evidence="2">
    <location>
        <begin position="1"/>
        <end position="59"/>
    </location>
</feature>
<dbReference type="GO" id="GO:0005975">
    <property type="term" value="P:carbohydrate metabolic process"/>
    <property type="evidence" value="ECO:0007669"/>
    <property type="project" value="InterPro"/>
</dbReference>
<dbReference type="PROSITE" id="PS50889">
    <property type="entry name" value="S4"/>
    <property type="match status" value="1"/>
</dbReference>
<gene>
    <name evidence="5" type="ORF">E5986_09875</name>
</gene>
<dbReference type="EMBL" id="SSTJ01000015">
    <property type="protein sequence ID" value="THG36520.1"/>
    <property type="molecule type" value="Genomic_DNA"/>
</dbReference>
<comment type="caution">
    <text evidence="5">The sequence shown here is derived from an EMBL/GenBank/DDBJ whole genome shotgun (WGS) entry which is preliminary data.</text>
</comment>
<keyword evidence="3" id="KW-0812">Transmembrane</keyword>
<evidence type="ECO:0000256" key="1">
    <source>
        <dbReference type="PROSITE-ProRule" id="PRU00182"/>
    </source>
</evidence>
<evidence type="ECO:0000313" key="6">
    <source>
        <dbReference type="Proteomes" id="UP000308978"/>
    </source>
</evidence>
<protein>
    <submittedName>
        <fullName evidence="5">Polysaccharide deacetylase family protein</fullName>
    </submittedName>
</protein>
<dbReference type="InterPro" id="IPR002509">
    <property type="entry name" value="NODB_dom"/>
</dbReference>
<organism evidence="5 6">
    <name type="scientific">Adlercreutzia caecimuris</name>
    <dbReference type="NCBI Taxonomy" id="671266"/>
    <lineage>
        <taxon>Bacteria</taxon>
        <taxon>Bacillati</taxon>
        <taxon>Actinomycetota</taxon>
        <taxon>Coriobacteriia</taxon>
        <taxon>Eggerthellales</taxon>
        <taxon>Eggerthellaceae</taxon>
        <taxon>Adlercreutzia</taxon>
    </lineage>
</organism>
<dbReference type="Gene3D" id="3.20.20.370">
    <property type="entry name" value="Glycoside hydrolase/deacetylase"/>
    <property type="match status" value="1"/>
</dbReference>
<dbReference type="PANTHER" id="PTHR10587">
    <property type="entry name" value="GLYCOSYL TRANSFERASE-RELATED"/>
    <property type="match status" value="1"/>
</dbReference>
<dbReference type="InterPro" id="IPR011330">
    <property type="entry name" value="Glyco_hydro/deAcase_b/a-brl"/>
</dbReference>
<dbReference type="Pfam" id="PF01522">
    <property type="entry name" value="Polysacc_deac_1"/>
    <property type="match status" value="1"/>
</dbReference>
<feature type="transmembrane region" description="Helical" evidence="3">
    <location>
        <begin position="142"/>
        <end position="165"/>
    </location>
</feature>
<dbReference type="CDD" id="cd10917">
    <property type="entry name" value="CE4_NodB_like_6s_7s"/>
    <property type="match status" value="1"/>
</dbReference>
<keyword evidence="3" id="KW-0472">Membrane</keyword>
<keyword evidence="1" id="KW-0694">RNA-binding</keyword>
<evidence type="ECO:0000259" key="4">
    <source>
        <dbReference type="PROSITE" id="PS51677"/>
    </source>
</evidence>
<accession>A0A4S4FZG2</accession>
<dbReference type="InterPro" id="IPR050248">
    <property type="entry name" value="Polysacc_deacetylase_ArnD"/>
</dbReference>
<dbReference type="SUPFAM" id="SSF88713">
    <property type="entry name" value="Glycoside hydrolase/deacetylase"/>
    <property type="match status" value="1"/>
</dbReference>
<feature type="domain" description="NodB homology" evidence="4">
    <location>
        <begin position="318"/>
        <end position="505"/>
    </location>
</feature>
<evidence type="ECO:0000256" key="3">
    <source>
        <dbReference type="SAM" id="Phobius"/>
    </source>
</evidence>
<evidence type="ECO:0000313" key="5">
    <source>
        <dbReference type="EMBL" id="THG36520.1"/>
    </source>
</evidence>
<name>A0A4S4FZG2_9ACTN</name>
<dbReference type="AlphaFoldDB" id="A0A4S4FZG2"/>
<sequence>MPDQSMPPAGTHNPRNNLRQHKRPTRRHPGSTSAHAPVSTEAEASAMQGGASAEVGYPAGRDAASQEAAARAAYEEYAAATYQPHPGAANHPQYGSRYQSESGYAGFAATAGNPRVAPARPTSGQMSPYDSSRYRKKGRKKAGIAGIVAAVVILGAIGVGVYLYLNPTTFNMTVNGMTRTVDTGTTVADLVAQGVVSPKAGNLIDVEGEVLEEGGGNPFDGTINGNPIDDPNTQVHKGDSVQIGNGSDVMEEYDAETVEKKPKNKELGEGAIHVYIPGETGQVEKRTGKVSGKTAKEVVKKATNNIYFKYNANPGDDKVVALTFDDGPWDTTGDLLSLLKEYDVKATFFTIGKQISGQPETMEKMAAAGHQIATHSWDHAETGGGNSVDMTRQSPEKQIEEVQQGQQAITDATGKEASKVFRSPGGNYHDDIIWNLQPYVTAEIGWNIDTEDWQRPGAEAIAEAIMSAKSGDIILMHDGGGPRTQTIDALRIALPYLKEKGFKFVTIDELLAYDDVKALADAAEEAAAK</sequence>